<keyword evidence="3" id="KW-0119">Carbohydrate metabolism</keyword>
<keyword evidence="7" id="KW-1185">Reference proteome</keyword>
<sequence length="124" mass="12972">MTVYNDVLPTSPSPSAPPIPPSCQVNYTSTSRQGGTSTSIAVTNTGSRIIPGWHLAFVFPSGGQHVTSGWSAQWTQSGSSVDAQGYEWNRDLAPGQTVYIGFTGTNTGTNPAPTFFSVNGAKCT</sequence>
<protein>
    <recommendedName>
        <fullName evidence="5">CBM2 domain-containing protein</fullName>
    </recommendedName>
</protein>
<organism evidence="6 7">
    <name type="scientific">Microbispora catharanthi</name>
    <dbReference type="NCBI Taxonomy" id="1712871"/>
    <lineage>
        <taxon>Bacteria</taxon>
        <taxon>Bacillati</taxon>
        <taxon>Actinomycetota</taxon>
        <taxon>Actinomycetes</taxon>
        <taxon>Streptosporangiales</taxon>
        <taxon>Streptosporangiaceae</taxon>
        <taxon>Microbispora</taxon>
    </lineage>
</organism>
<evidence type="ECO:0000256" key="4">
    <source>
        <dbReference type="SAM" id="MobiDB-lite"/>
    </source>
</evidence>
<dbReference type="InterPro" id="IPR001919">
    <property type="entry name" value="CBD2"/>
</dbReference>
<dbReference type="InterPro" id="IPR018366">
    <property type="entry name" value="CBM2_CS"/>
</dbReference>
<dbReference type="RefSeq" id="WP_139576085.1">
    <property type="nucleotide sequence ID" value="NZ_VDMA02000010.1"/>
</dbReference>
<dbReference type="GO" id="GO:0030247">
    <property type="term" value="F:polysaccharide binding"/>
    <property type="evidence" value="ECO:0007669"/>
    <property type="project" value="UniProtKB-UniRule"/>
</dbReference>
<dbReference type="EMBL" id="VDMA02000010">
    <property type="protein sequence ID" value="KAB8183430.1"/>
    <property type="molecule type" value="Genomic_DNA"/>
</dbReference>
<evidence type="ECO:0000256" key="3">
    <source>
        <dbReference type="ARBA" id="ARBA00023326"/>
    </source>
</evidence>
<dbReference type="AlphaFoldDB" id="A0A5N6BSU9"/>
<evidence type="ECO:0000256" key="2">
    <source>
        <dbReference type="ARBA" id="ARBA00023295"/>
    </source>
</evidence>
<feature type="region of interest" description="Disordered" evidence="4">
    <location>
        <begin position="1"/>
        <end position="20"/>
    </location>
</feature>
<dbReference type="InterPro" id="IPR008965">
    <property type="entry name" value="CBM2/CBM3_carb-bd_dom_sf"/>
</dbReference>
<reference evidence="6 7" key="1">
    <citation type="submission" date="2019-10" db="EMBL/GenBank/DDBJ databases">
        <title>Nonomuraea sp. nov., isolated from Phyllanthus amarus.</title>
        <authorList>
            <person name="Klykleung N."/>
            <person name="Tanasupawat S."/>
        </authorList>
    </citation>
    <scope>NUCLEOTIDE SEQUENCE [LARGE SCALE GENOMIC DNA]</scope>
    <source>
        <strain evidence="6 7">CR1-09</strain>
    </source>
</reference>
<keyword evidence="3" id="KW-0624">Polysaccharide degradation</keyword>
<evidence type="ECO:0000256" key="1">
    <source>
        <dbReference type="ARBA" id="ARBA00022801"/>
    </source>
</evidence>
<comment type="caution">
    <text evidence="6">The sequence shown here is derived from an EMBL/GenBank/DDBJ whole genome shotgun (WGS) entry which is preliminary data.</text>
</comment>
<dbReference type="PROSITE" id="PS00561">
    <property type="entry name" value="CBM2_A"/>
    <property type="match status" value="1"/>
</dbReference>
<dbReference type="GO" id="GO:0000272">
    <property type="term" value="P:polysaccharide catabolic process"/>
    <property type="evidence" value="ECO:0007669"/>
    <property type="project" value="UniProtKB-KW"/>
</dbReference>
<dbReference type="Proteomes" id="UP000313066">
    <property type="component" value="Unassembled WGS sequence"/>
</dbReference>
<dbReference type="PROSITE" id="PS51173">
    <property type="entry name" value="CBM2"/>
    <property type="match status" value="1"/>
</dbReference>
<name>A0A5N6BSU9_9ACTN</name>
<dbReference type="GO" id="GO:0004553">
    <property type="term" value="F:hydrolase activity, hydrolyzing O-glycosyl compounds"/>
    <property type="evidence" value="ECO:0007669"/>
    <property type="project" value="InterPro"/>
</dbReference>
<evidence type="ECO:0000313" key="6">
    <source>
        <dbReference type="EMBL" id="KAB8183430.1"/>
    </source>
</evidence>
<gene>
    <name evidence="6" type="ORF">FH610_020220</name>
</gene>
<dbReference type="SUPFAM" id="SSF49384">
    <property type="entry name" value="Carbohydrate-binding domain"/>
    <property type="match status" value="1"/>
</dbReference>
<dbReference type="Pfam" id="PF00553">
    <property type="entry name" value="CBM_2"/>
    <property type="match status" value="1"/>
</dbReference>
<feature type="compositionally biased region" description="Pro residues" evidence="4">
    <location>
        <begin position="11"/>
        <end position="20"/>
    </location>
</feature>
<evidence type="ECO:0000313" key="7">
    <source>
        <dbReference type="Proteomes" id="UP000313066"/>
    </source>
</evidence>
<dbReference type="Gene3D" id="2.60.40.290">
    <property type="match status" value="1"/>
</dbReference>
<accession>A0A5N6BSU9</accession>
<proteinExistence type="predicted"/>
<dbReference type="SMART" id="SM00637">
    <property type="entry name" value="CBD_II"/>
    <property type="match status" value="1"/>
</dbReference>
<keyword evidence="1" id="KW-0378">Hydrolase</keyword>
<feature type="domain" description="CBM2" evidence="5">
    <location>
        <begin position="16"/>
        <end position="124"/>
    </location>
</feature>
<evidence type="ECO:0000259" key="5">
    <source>
        <dbReference type="PROSITE" id="PS51173"/>
    </source>
</evidence>
<dbReference type="InterPro" id="IPR012291">
    <property type="entry name" value="CBM2_carb-bd_dom_sf"/>
</dbReference>
<keyword evidence="2" id="KW-0326">Glycosidase</keyword>